<name>A0A397SP99_9GLOM</name>
<dbReference type="InterPro" id="IPR000719">
    <property type="entry name" value="Prot_kinase_dom"/>
</dbReference>
<dbReference type="OrthoDB" id="2413518at2759"/>
<keyword evidence="2" id="KW-0808">Transferase</keyword>
<dbReference type="PROSITE" id="PS50011">
    <property type="entry name" value="PROTEIN_KINASE_DOM"/>
    <property type="match status" value="1"/>
</dbReference>
<protein>
    <submittedName>
        <fullName evidence="2">Kinase-like domain-containing protein</fullName>
    </submittedName>
</protein>
<dbReference type="GO" id="GO:0004672">
    <property type="term" value="F:protein kinase activity"/>
    <property type="evidence" value="ECO:0007669"/>
    <property type="project" value="InterPro"/>
</dbReference>
<dbReference type="PANTHER" id="PTHR45756:SF1">
    <property type="entry name" value="PROTEIN KINASE DOMAIN CONTAINING PROTEIN"/>
    <property type="match status" value="1"/>
</dbReference>
<dbReference type="GO" id="GO:0005524">
    <property type="term" value="F:ATP binding"/>
    <property type="evidence" value="ECO:0007669"/>
    <property type="project" value="InterPro"/>
</dbReference>
<gene>
    <name evidence="2" type="ORF">C1645_807645</name>
</gene>
<dbReference type="Gene3D" id="1.10.510.10">
    <property type="entry name" value="Transferase(Phosphotransferase) domain 1"/>
    <property type="match status" value="1"/>
</dbReference>
<evidence type="ECO:0000259" key="1">
    <source>
        <dbReference type="PROSITE" id="PS50011"/>
    </source>
</evidence>
<reference evidence="2 3" key="1">
    <citation type="submission" date="2018-06" db="EMBL/GenBank/DDBJ databases">
        <title>Comparative genomics reveals the genomic features of Rhizophagus irregularis, R. cerebriforme, R. diaphanum and Gigaspora rosea, and their symbiotic lifestyle signature.</title>
        <authorList>
            <person name="Morin E."/>
            <person name="San Clemente H."/>
            <person name="Chen E.C.H."/>
            <person name="De La Providencia I."/>
            <person name="Hainaut M."/>
            <person name="Kuo A."/>
            <person name="Kohler A."/>
            <person name="Murat C."/>
            <person name="Tang N."/>
            <person name="Roy S."/>
            <person name="Loubradou J."/>
            <person name="Henrissat B."/>
            <person name="Grigoriev I.V."/>
            <person name="Corradi N."/>
            <person name="Roux C."/>
            <person name="Martin F.M."/>
        </authorList>
    </citation>
    <scope>NUCLEOTIDE SEQUENCE [LARGE SCALE GENOMIC DNA]</scope>
    <source>
        <strain evidence="2 3">DAOM 227022</strain>
    </source>
</reference>
<feature type="domain" description="Protein kinase" evidence="1">
    <location>
        <begin position="1"/>
        <end position="192"/>
    </location>
</feature>
<dbReference type="InterPro" id="IPR011009">
    <property type="entry name" value="Kinase-like_dom_sf"/>
</dbReference>
<keyword evidence="2" id="KW-0418">Kinase</keyword>
<dbReference type="SUPFAM" id="SSF56112">
    <property type="entry name" value="Protein kinase-like (PK-like)"/>
    <property type="match status" value="1"/>
</dbReference>
<evidence type="ECO:0000313" key="2">
    <source>
        <dbReference type="EMBL" id="RIA86739.1"/>
    </source>
</evidence>
<dbReference type="Proteomes" id="UP000265703">
    <property type="component" value="Unassembled WGS sequence"/>
</dbReference>
<dbReference type="AlphaFoldDB" id="A0A397SP99"/>
<evidence type="ECO:0000313" key="3">
    <source>
        <dbReference type="Proteomes" id="UP000265703"/>
    </source>
</evidence>
<dbReference type="InterPro" id="IPR053215">
    <property type="entry name" value="TKL_Ser/Thr_kinase"/>
</dbReference>
<sequence length="204" mass="23656">MVLQYAKCGDFNDWIYYNYKDFNWKCKIIVLNEISNGLKIIHQKQMVHRDFHTGNILFNNHIEYSSSILKNITTLISDMGSCGNVDNIDKTNIYGVMPYVAPEVLRGKPYTQAADIYSFGMIMYFVATGRQPFSNCAHDECLALDICNGRKPEINEQEVPKCYIDLMNKCLDLNPNNRPDINEIDKLISSFIKLYKNYSNYMKI</sequence>
<dbReference type="PANTHER" id="PTHR45756">
    <property type="entry name" value="PALMITOYLTRANSFERASE"/>
    <property type="match status" value="1"/>
</dbReference>
<proteinExistence type="predicted"/>
<dbReference type="Pfam" id="PF00069">
    <property type="entry name" value="Pkinase"/>
    <property type="match status" value="1"/>
</dbReference>
<organism evidence="2 3">
    <name type="scientific">Glomus cerebriforme</name>
    <dbReference type="NCBI Taxonomy" id="658196"/>
    <lineage>
        <taxon>Eukaryota</taxon>
        <taxon>Fungi</taxon>
        <taxon>Fungi incertae sedis</taxon>
        <taxon>Mucoromycota</taxon>
        <taxon>Glomeromycotina</taxon>
        <taxon>Glomeromycetes</taxon>
        <taxon>Glomerales</taxon>
        <taxon>Glomeraceae</taxon>
        <taxon>Glomus</taxon>
    </lineage>
</organism>
<comment type="caution">
    <text evidence="2">The sequence shown here is derived from an EMBL/GenBank/DDBJ whole genome shotgun (WGS) entry which is preliminary data.</text>
</comment>
<accession>A0A397SP99</accession>
<keyword evidence="3" id="KW-1185">Reference proteome</keyword>
<dbReference type="EMBL" id="QKYT01000348">
    <property type="protein sequence ID" value="RIA86739.1"/>
    <property type="molecule type" value="Genomic_DNA"/>
</dbReference>